<proteinExistence type="inferred from homology"/>
<dbReference type="InterPro" id="IPR025166">
    <property type="entry name" value="Integrase_DNA_bind_dom"/>
</dbReference>
<organism evidence="7 8">
    <name type="scientific">Neisseria polysaccharea</name>
    <dbReference type="NCBI Taxonomy" id="489"/>
    <lineage>
        <taxon>Bacteria</taxon>
        <taxon>Pseudomonadati</taxon>
        <taxon>Pseudomonadota</taxon>
        <taxon>Betaproteobacteria</taxon>
        <taxon>Neisseriales</taxon>
        <taxon>Neisseriaceae</taxon>
        <taxon>Neisseria</taxon>
    </lineage>
</organism>
<dbReference type="InterPro" id="IPR010998">
    <property type="entry name" value="Integrase_recombinase_N"/>
</dbReference>
<evidence type="ECO:0000256" key="4">
    <source>
        <dbReference type="ARBA" id="ARBA00023172"/>
    </source>
</evidence>
<gene>
    <name evidence="7" type="ORF">ABM124_10270</name>
</gene>
<dbReference type="InterPro" id="IPR013762">
    <property type="entry name" value="Integrase-like_cat_sf"/>
</dbReference>
<dbReference type="PANTHER" id="PTHR30629">
    <property type="entry name" value="PROPHAGE INTEGRASE"/>
    <property type="match status" value="1"/>
</dbReference>
<feature type="region of interest" description="Disordered" evidence="5">
    <location>
        <begin position="1"/>
        <end position="20"/>
    </location>
</feature>
<keyword evidence="8" id="KW-1185">Reference proteome</keyword>
<dbReference type="Proteomes" id="UP001447151">
    <property type="component" value="Unassembled WGS sequence"/>
</dbReference>
<feature type="region of interest" description="Disordered" evidence="5">
    <location>
        <begin position="415"/>
        <end position="447"/>
    </location>
</feature>
<keyword evidence="3 7" id="KW-0238">DNA-binding</keyword>
<dbReference type="CDD" id="cd00801">
    <property type="entry name" value="INT_P4_C"/>
    <property type="match status" value="1"/>
</dbReference>
<dbReference type="Pfam" id="PF00589">
    <property type="entry name" value="Phage_integrase"/>
    <property type="match status" value="1"/>
</dbReference>
<comment type="caution">
    <text evidence="7">The sequence shown here is derived from an EMBL/GenBank/DDBJ whole genome shotgun (WGS) entry which is preliminary data.</text>
</comment>
<dbReference type="InterPro" id="IPR038488">
    <property type="entry name" value="Integrase_DNA-bd_sf"/>
</dbReference>
<dbReference type="Pfam" id="PF13356">
    <property type="entry name" value="Arm-DNA-bind_3"/>
    <property type="match status" value="1"/>
</dbReference>
<dbReference type="Gene3D" id="1.10.443.10">
    <property type="entry name" value="Intergrase catalytic core"/>
    <property type="match status" value="1"/>
</dbReference>
<dbReference type="PANTHER" id="PTHR30629:SF2">
    <property type="entry name" value="PROPHAGE INTEGRASE INTS-RELATED"/>
    <property type="match status" value="1"/>
</dbReference>
<evidence type="ECO:0000256" key="3">
    <source>
        <dbReference type="ARBA" id="ARBA00023125"/>
    </source>
</evidence>
<feature type="domain" description="Tyr recombinase" evidence="6">
    <location>
        <begin position="205"/>
        <end position="402"/>
    </location>
</feature>
<dbReference type="Gene3D" id="1.10.150.130">
    <property type="match status" value="1"/>
</dbReference>
<evidence type="ECO:0000259" key="6">
    <source>
        <dbReference type="PROSITE" id="PS51898"/>
    </source>
</evidence>
<evidence type="ECO:0000313" key="7">
    <source>
        <dbReference type="EMBL" id="MEQ3511658.1"/>
    </source>
</evidence>
<accession>A0ABV1JMF8</accession>
<keyword evidence="2" id="KW-0229">DNA integration</keyword>
<evidence type="ECO:0000313" key="8">
    <source>
        <dbReference type="Proteomes" id="UP001447151"/>
    </source>
</evidence>
<dbReference type="SUPFAM" id="SSF56349">
    <property type="entry name" value="DNA breaking-rejoining enzymes"/>
    <property type="match status" value="1"/>
</dbReference>
<dbReference type="Gene3D" id="3.30.160.390">
    <property type="entry name" value="Integrase, DNA-binding domain"/>
    <property type="match status" value="1"/>
</dbReference>
<feature type="compositionally biased region" description="Polar residues" evidence="5">
    <location>
        <begin position="1"/>
        <end position="11"/>
    </location>
</feature>
<comment type="similarity">
    <text evidence="1">Belongs to the 'phage' integrase family.</text>
</comment>
<reference evidence="7 8" key="1">
    <citation type="submission" date="2024-05" db="EMBL/GenBank/DDBJ databases">
        <authorList>
            <person name="Matzinger S.R."/>
            <person name="Bankers L."/>
            <person name="Rossheim A."/>
            <person name="Hetherington-Rauth M.C."/>
            <person name="Smith A."/>
            <person name="Baird S."/>
            <person name="Polanco D."/>
        </authorList>
    </citation>
    <scope>NUCLEOTIDE SEQUENCE [LARGE SCALE GENOMIC DNA]</scope>
    <source>
        <strain evidence="7 8">2024CJ-00066</strain>
    </source>
</reference>
<evidence type="ECO:0000256" key="2">
    <source>
        <dbReference type="ARBA" id="ARBA00022908"/>
    </source>
</evidence>
<dbReference type="RefSeq" id="WP_349273489.1">
    <property type="nucleotide sequence ID" value="NZ_JBECZB010000019.1"/>
</dbReference>
<dbReference type="InterPro" id="IPR050808">
    <property type="entry name" value="Phage_Integrase"/>
</dbReference>
<evidence type="ECO:0000256" key="5">
    <source>
        <dbReference type="SAM" id="MobiDB-lite"/>
    </source>
</evidence>
<evidence type="ECO:0000256" key="1">
    <source>
        <dbReference type="ARBA" id="ARBA00008857"/>
    </source>
</evidence>
<dbReference type="EMBL" id="JBECZB010000019">
    <property type="protein sequence ID" value="MEQ3511658.1"/>
    <property type="molecule type" value="Genomic_DNA"/>
</dbReference>
<dbReference type="GO" id="GO:0003677">
    <property type="term" value="F:DNA binding"/>
    <property type="evidence" value="ECO:0007669"/>
    <property type="project" value="UniProtKB-KW"/>
</dbReference>
<protein>
    <submittedName>
        <fullName evidence="7">Integrase arm-type DNA-binding domain-containing protein</fullName>
    </submittedName>
</protein>
<dbReference type="InterPro" id="IPR002104">
    <property type="entry name" value="Integrase_catalytic"/>
</dbReference>
<name>A0ABV1JMF8_NEIPO</name>
<dbReference type="PROSITE" id="PS51898">
    <property type="entry name" value="TYR_RECOMBINASE"/>
    <property type="match status" value="1"/>
</dbReference>
<sequence length="447" mass="50573">MAAHNKLTQKQVEAAKADSKQSKLADGGGLYLLLHPNGSKYWRMRYRHGGREKTLALGVYPAVSLKQARELARAARAQTAAGIDPVAERRRTRPGSGRSLPEIARAWYGSRQGQRARNTLEGDRRSLAYLTDYYKDNTDINDITTACVSKFIEHLNRINIPARACRTVQILAQIWDYAVRRGIITDERRNPAATARPLLNTSKPKPQPHIRPDELTDFYRALQTAHDLHPYARPLLLLAALTVPRPSALLSARWQDIDLTARLWHIPAADMKTKHPFTVPLSDWAVEILRELHTQTGDNIHLFPGIRPRRKPAPHPDHISIKFAHNAIRQLGYDGSTPGKSKHTMHGFRHLFTNISLTAGKDTLTTDLALGHISRAALQRAGFSSLHHYLTADSYRLQERRELAEWYSRRHRQAYEAAAQTPQNKKPPEKNSDGILPKTLAIKPKRY</sequence>
<dbReference type="InterPro" id="IPR011010">
    <property type="entry name" value="DNA_brk_join_enz"/>
</dbReference>
<keyword evidence="4" id="KW-0233">DNA recombination</keyword>